<dbReference type="RefSeq" id="WP_252914331.1">
    <property type="nucleotide sequence ID" value="NZ_JAAAML010000001.1"/>
</dbReference>
<dbReference type="EMBL" id="JAAAML010000001">
    <property type="protein sequence ID" value="MCO6406785.1"/>
    <property type="molecule type" value="Genomic_DNA"/>
</dbReference>
<evidence type="ECO:0008006" key="5">
    <source>
        <dbReference type="Google" id="ProtNLM"/>
    </source>
</evidence>
<feature type="chain" id="PRO_5046939539" description="Chalcone isomerase domain-containing protein" evidence="2">
    <location>
        <begin position="29"/>
        <end position="237"/>
    </location>
</feature>
<dbReference type="Proteomes" id="UP001320715">
    <property type="component" value="Unassembled WGS sequence"/>
</dbReference>
<evidence type="ECO:0000313" key="4">
    <source>
        <dbReference type="Proteomes" id="UP001320715"/>
    </source>
</evidence>
<name>A0ABT1CKQ1_9HYPH</name>
<feature type="region of interest" description="Disordered" evidence="1">
    <location>
        <begin position="196"/>
        <end position="215"/>
    </location>
</feature>
<accession>A0ABT1CKQ1</accession>
<keyword evidence="4" id="KW-1185">Reference proteome</keyword>
<sequence length="237" mass="24862">MPRLNSGIYLLMLSALLLMALVADVANAIDLGKSGIGLNPPARGWKLEDHDDAALKVWHLRADTWDPAPKESGLISVTVTFLDGDPWPDIAAMRDQAADIVAGQLMSAVTARTPFELVSGRFEIAGADFEGGLDLVSEGDKPVSARLLLIRTRSGFLMITAFSVLPMSEKPFSALFGETGILTAYGPGSPGLNGTPAAAEAAVPAPAPADPATNPAAIEDLLKQMQQQFQPSAETGN</sequence>
<proteinExistence type="predicted"/>
<feature type="signal peptide" evidence="2">
    <location>
        <begin position="1"/>
        <end position="28"/>
    </location>
</feature>
<evidence type="ECO:0000256" key="1">
    <source>
        <dbReference type="SAM" id="MobiDB-lite"/>
    </source>
</evidence>
<comment type="caution">
    <text evidence="3">The sequence shown here is derived from an EMBL/GenBank/DDBJ whole genome shotgun (WGS) entry which is preliminary data.</text>
</comment>
<keyword evidence="2" id="KW-0732">Signal</keyword>
<evidence type="ECO:0000256" key="2">
    <source>
        <dbReference type="SAM" id="SignalP"/>
    </source>
</evidence>
<gene>
    <name evidence="3" type="ORF">GTW23_01245</name>
</gene>
<reference evidence="3 4" key="1">
    <citation type="submission" date="2020-01" db="EMBL/GenBank/DDBJ databases">
        <title>Genomes of bacteria type strains.</title>
        <authorList>
            <person name="Chen J."/>
            <person name="Zhu S."/>
            <person name="Yang J."/>
        </authorList>
    </citation>
    <scope>NUCLEOTIDE SEQUENCE [LARGE SCALE GENOMIC DNA]</scope>
    <source>
        <strain evidence="3 4">DSM 16655</strain>
    </source>
</reference>
<organism evidence="3 4">
    <name type="scientific">Hoeflea alexandrii</name>
    <dbReference type="NCBI Taxonomy" id="288436"/>
    <lineage>
        <taxon>Bacteria</taxon>
        <taxon>Pseudomonadati</taxon>
        <taxon>Pseudomonadota</taxon>
        <taxon>Alphaproteobacteria</taxon>
        <taxon>Hyphomicrobiales</taxon>
        <taxon>Rhizobiaceae</taxon>
        <taxon>Hoeflea</taxon>
    </lineage>
</organism>
<protein>
    <recommendedName>
        <fullName evidence="5">Chalcone isomerase domain-containing protein</fullName>
    </recommendedName>
</protein>
<evidence type="ECO:0000313" key="3">
    <source>
        <dbReference type="EMBL" id="MCO6406785.1"/>
    </source>
</evidence>